<keyword evidence="1" id="KW-0732">Signal</keyword>
<dbReference type="AlphaFoldDB" id="A0A0A9CAY7"/>
<sequence>MILRILSTLLVAVYRMIRATSKGELGSCSNHCCQRVKYNCPNKCCGKFEIKNGGKF</sequence>
<organism evidence="2">
    <name type="scientific">Arundo donax</name>
    <name type="common">Giant reed</name>
    <name type="synonym">Donax arundinaceus</name>
    <dbReference type="NCBI Taxonomy" id="35708"/>
    <lineage>
        <taxon>Eukaryota</taxon>
        <taxon>Viridiplantae</taxon>
        <taxon>Streptophyta</taxon>
        <taxon>Embryophyta</taxon>
        <taxon>Tracheophyta</taxon>
        <taxon>Spermatophyta</taxon>
        <taxon>Magnoliopsida</taxon>
        <taxon>Liliopsida</taxon>
        <taxon>Poales</taxon>
        <taxon>Poaceae</taxon>
        <taxon>PACMAD clade</taxon>
        <taxon>Arundinoideae</taxon>
        <taxon>Arundineae</taxon>
        <taxon>Arundo</taxon>
    </lineage>
</organism>
<reference evidence="2" key="2">
    <citation type="journal article" date="2015" name="Data Brief">
        <title>Shoot transcriptome of the giant reed, Arundo donax.</title>
        <authorList>
            <person name="Barrero R.A."/>
            <person name="Guerrero F.D."/>
            <person name="Moolhuijzen P."/>
            <person name="Goolsby J.A."/>
            <person name="Tidwell J."/>
            <person name="Bellgard S.E."/>
            <person name="Bellgard M.I."/>
        </authorList>
    </citation>
    <scope>NUCLEOTIDE SEQUENCE</scope>
    <source>
        <tissue evidence="2">Shoot tissue taken approximately 20 cm above the soil surface</tissue>
    </source>
</reference>
<protein>
    <recommendedName>
        <fullName evidence="3">FeoB-associated Cys-rich membrane protein</fullName>
    </recommendedName>
</protein>
<feature type="signal peptide" evidence="1">
    <location>
        <begin position="1"/>
        <end position="19"/>
    </location>
</feature>
<accession>A0A0A9CAY7</accession>
<feature type="chain" id="PRO_5002063239" description="FeoB-associated Cys-rich membrane protein" evidence="1">
    <location>
        <begin position="20"/>
        <end position="56"/>
    </location>
</feature>
<dbReference type="EMBL" id="GBRH01229243">
    <property type="protein sequence ID" value="JAD68652.1"/>
    <property type="molecule type" value="Transcribed_RNA"/>
</dbReference>
<evidence type="ECO:0000313" key="2">
    <source>
        <dbReference type="EMBL" id="JAD68652.1"/>
    </source>
</evidence>
<evidence type="ECO:0008006" key="3">
    <source>
        <dbReference type="Google" id="ProtNLM"/>
    </source>
</evidence>
<name>A0A0A9CAY7_ARUDO</name>
<proteinExistence type="predicted"/>
<evidence type="ECO:0000256" key="1">
    <source>
        <dbReference type="SAM" id="SignalP"/>
    </source>
</evidence>
<reference evidence="2" key="1">
    <citation type="submission" date="2014-09" db="EMBL/GenBank/DDBJ databases">
        <authorList>
            <person name="Magalhaes I.L.F."/>
            <person name="Oliveira U."/>
            <person name="Santos F.R."/>
            <person name="Vidigal T.H.D.A."/>
            <person name="Brescovit A.D."/>
            <person name="Santos A.J."/>
        </authorList>
    </citation>
    <scope>NUCLEOTIDE SEQUENCE</scope>
    <source>
        <tissue evidence="2">Shoot tissue taken approximately 20 cm above the soil surface</tissue>
    </source>
</reference>